<keyword evidence="3" id="KW-1185">Reference proteome</keyword>
<keyword evidence="1" id="KW-1133">Transmembrane helix</keyword>
<feature type="transmembrane region" description="Helical" evidence="1">
    <location>
        <begin position="92"/>
        <end position="111"/>
    </location>
</feature>
<sequence length="202" mass="21644">MAAVFTIQHSFIQMRIGSLVLVLIAMGLILGAPGWLFCGFGNVEVEGYNAGGARCSSTFYGEDVKTSVSHWDDLIKKYKDTYPAITKIKGQFALFILPLLFTISCVAVYFVGPKINLDKRIELLLLVVSGLDSVACGAAEIWYDTGFGLTDGDSVGGQTGHAGGSASPHIYIIGWFFAGAFLLIGGILNLTDALMVNRTFMA</sequence>
<accession>A0AA39I7S1</accession>
<reference evidence="2" key="1">
    <citation type="submission" date="2023-06" db="EMBL/GenBank/DDBJ databases">
        <title>Genomic analysis of the entomopathogenic nematode Steinernema hermaphroditum.</title>
        <authorList>
            <person name="Schwarz E.M."/>
            <person name="Heppert J.K."/>
            <person name="Baniya A."/>
            <person name="Schwartz H.T."/>
            <person name="Tan C.-H."/>
            <person name="Antoshechkin I."/>
            <person name="Sternberg P.W."/>
            <person name="Goodrich-Blair H."/>
            <person name="Dillman A.R."/>
        </authorList>
    </citation>
    <scope>NUCLEOTIDE SEQUENCE</scope>
    <source>
        <strain evidence="2">PS9179</strain>
        <tissue evidence="2">Whole animal</tissue>
    </source>
</reference>
<dbReference type="AlphaFoldDB" id="A0AA39I7S1"/>
<evidence type="ECO:0000313" key="3">
    <source>
        <dbReference type="Proteomes" id="UP001175271"/>
    </source>
</evidence>
<keyword evidence="1" id="KW-0472">Membrane</keyword>
<keyword evidence="1" id="KW-0812">Transmembrane</keyword>
<name>A0AA39I7S1_9BILA</name>
<feature type="transmembrane region" description="Helical" evidence="1">
    <location>
        <begin position="123"/>
        <end position="143"/>
    </location>
</feature>
<dbReference type="EMBL" id="JAUCMV010000002">
    <property type="protein sequence ID" value="KAK0418650.1"/>
    <property type="molecule type" value="Genomic_DNA"/>
</dbReference>
<protein>
    <submittedName>
        <fullName evidence="2">Uncharacterized protein</fullName>
    </submittedName>
</protein>
<evidence type="ECO:0000313" key="2">
    <source>
        <dbReference type="EMBL" id="KAK0418650.1"/>
    </source>
</evidence>
<comment type="caution">
    <text evidence="2">The sequence shown here is derived from an EMBL/GenBank/DDBJ whole genome shotgun (WGS) entry which is preliminary data.</text>
</comment>
<feature type="transmembrane region" description="Helical" evidence="1">
    <location>
        <begin position="16"/>
        <end position="37"/>
    </location>
</feature>
<proteinExistence type="predicted"/>
<dbReference type="Proteomes" id="UP001175271">
    <property type="component" value="Unassembled WGS sequence"/>
</dbReference>
<organism evidence="2 3">
    <name type="scientific">Steinernema hermaphroditum</name>
    <dbReference type="NCBI Taxonomy" id="289476"/>
    <lineage>
        <taxon>Eukaryota</taxon>
        <taxon>Metazoa</taxon>
        <taxon>Ecdysozoa</taxon>
        <taxon>Nematoda</taxon>
        <taxon>Chromadorea</taxon>
        <taxon>Rhabditida</taxon>
        <taxon>Tylenchina</taxon>
        <taxon>Panagrolaimomorpha</taxon>
        <taxon>Strongyloidoidea</taxon>
        <taxon>Steinernematidae</taxon>
        <taxon>Steinernema</taxon>
    </lineage>
</organism>
<gene>
    <name evidence="2" type="ORF">QR680_013688</name>
</gene>
<evidence type="ECO:0000256" key="1">
    <source>
        <dbReference type="SAM" id="Phobius"/>
    </source>
</evidence>
<feature type="transmembrane region" description="Helical" evidence="1">
    <location>
        <begin position="170"/>
        <end position="191"/>
    </location>
</feature>